<dbReference type="SMART" id="SM00291">
    <property type="entry name" value="ZnF_ZZ"/>
    <property type="match status" value="3"/>
</dbReference>
<sequence length="1035" mass="115233">MRVIVQDKKIEEGGFGSSIGFIQDTVKALSDQLDQLEKVGTDISESLSTEIKKNVERAMAAVNIAISSISGDSAASYLNVTQISSEANSPIDPWVYDSKRGNLEEISISSKSSLCNQQHSHKDLKQDGSCRKGHHSRHSHRCSKRHHRHDKNKNEPGHASIVVCDSCDSEISGVRWKCIKCQDYDLCHNCNFSESIEKHEHPVYAIPLFEDRKYIVASKESDSIQKILCDNCSSTINGIVWSCNLCEGIDFCSKCKFLSEPFHTNYNEGNHALFPSYHVDEIIPGGSGSSQDIEVYVGCDNCGSRIGGEIFRCDICDDFDLCVDCFPKLDTLNHEHRDFIVIRPSHERFNSHPLHKSKSRRGREKSKSRRGHKVEDKKCSLRIDEIENEINLTAHRKKKSEEKISKKSDDGIKNRDRKASRKSFTHNRNSEGGSVPDVRDNSGAPLTNCSPEYHRINNSGVDSSHSVDEDLRSHKKDYRRSLFDIQKKVIKESERTLRGIGNTVMNSAEIKSALNWGYNLVNRNNQTSSSSYPQQENSLVQNNSRFYHESLSGLNAFFVEDLTIPDSTFVAPGEKFVKIWSVANVGEIKWPECTKLVFLEGTAMGDIGQCEFPVFVGNIYEKTSIVADMVAPMTPGHYRSKWRLSTGDGGLFGDQLWCDIFVEASGEEDVSKTSVDHAANLSEDVSCTDQVENVTSQIDSLHMNEYGDSVSPKIKRSKSSRSQHRSRSKRETRRETLAEYTNALTETLTPVFETFAKASAGLIQDIIRKGTAAQNSYKESKSENAAINPESSKDAFVDDRTDPKHSESGNSIDDSAKSDKIGIQNLDDGKKNISPTEGQSSNDTNPENVTEPPKSEKVDTLLEIQNNEGFDLTVLPTEPKSSNSPQYTDILVSAKSDMVKENLDLIGKRLSSAFFDSITPNASSTESYRSTLDSGFPLSSTSLPSFLESEKEVHSSSPAIVHIEPIEQNVFESTIGDISQPPVSGDTSSFQNVEIDTESNNGNLDIKTDKKETSVEAEPESEDFEMVYSIHEAKD</sequence>
<feature type="region of interest" description="Disordered" evidence="5">
    <location>
        <begin position="350"/>
        <end position="376"/>
    </location>
</feature>
<dbReference type="CDD" id="cd14947">
    <property type="entry name" value="NBR1_like"/>
    <property type="match status" value="1"/>
</dbReference>
<name>A0A1R0H7Z9_9FUNG</name>
<dbReference type="InterPro" id="IPR043145">
    <property type="entry name" value="Znf_ZZ_sf"/>
</dbReference>
<feature type="compositionally biased region" description="Polar residues" evidence="5">
    <location>
        <begin position="981"/>
        <end position="1003"/>
    </location>
</feature>
<dbReference type="CDD" id="cd02249">
    <property type="entry name" value="ZZ"/>
    <property type="match status" value="1"/>
</dbReference>
<feature type="compositionally biased region" description="Basic and acidic residues" evidence="5">
    <location>
        <begin position="791"/>
        <end position="807"/>
    </location>
</feature>
<dbReference type="PROSITE" id="PS01357">
    <property type="entry name" value="ZF_ZZ_1"/>
    <property type="match status" value="1"/>
</dbReference>
<dbReference type="Pfam" id="PF16158">
    <property type="entry name" value="N_BRCA1_IG"/>
    <property type="match status" value="1"/>
</dbReference>
<feature type="region of interest" description="Disordered" evidence="5">
    <location>
        <begin position="705"/>
        <end position="735"/>
    </location>
</feature>
<evidence type="ECO:0000256" key="5">
    <source>
        <dbReference type="SAM" id="MobiDB-lite"/>
    </source>
</evidence>
<dbReference type="AlphaFoldDB" id="A0A1R0H7Z9"/>
<dbReference type="CDD" id="cd02340">
    <property type="entry name" value="ZZ_NBR1_like"/>
    <property type="match status" value="1"/>
</dbReference>
<feature type="compositionally biased region" description="Basic residues" evidence="5">
    <location>
        <begin position="713"/>
        <end position="731"/>
    </location>
</feature>
<feature type="compositionally biased region" description="Polar residues" evidence="5">
    <location>
        <begin position="833"/>
        <end position="848"/>
    </location>
</feature>
<dbReference type="PANTHER" id="PTHR20930">
    <property type="entry name" value="OVARIAN CARCINOMA ANTIGEN CA125-RELATED"/>
    <property type="match status" value="1"/>
</dbReference>
<evidence type="ECO:0000256" key="2">
    <source>
        <dbReference type="ARBA" id="ARBA00022771"/>
    </source>
</evidence>
<feature type="compositionally biased region" description="Basic residues" evidence="5">
    <location>
        <begin position="415"/>
        <end position="425"/>
    </location>
</feature>
<dbReference type="InterPro" id="IPR032350">
    <property type="entry name" value="Nbr1_FW"/>
</dbReference>
<dbReference type="GO" id="GO:0008270">
    <property type="term" value="F:zinc ion binding"/>
    <property type="evidence" value="ECO:0007669"/>
    <property type="project" value="UniProtKB-KW"/>
</dbReference>
<dbReference type="SUPFAM" id="SSF57850">
    <property type="entry name" value="RING/U-box"/>
    <property type="match status" value="3"/>
</dbReference>
<organism evidence="7 8">
    <name type="scientific">Smittium mucronatum</name>
    <dbReference type="NCBI Taxonomy" id="133383"/>
    <lineage>
        <taxon>Eukaryota</taxon>
        <taxon>Fungi</taxon>
        <taxon>Fungi incertae sedis</taxon>
        <taxon>Zoopagomycota</taxon>
        <taxon>Kickxellomycotina</taxon>
        <taxon>Harpellomycetes</taxon>
        <taxon>Harpellales</taxon>
        <taxon>Legeriomycetaceae</taxon>
        <taxon>Smittium</taxon>
    </lineage>
</organism>
<evidence type="ECO:0000259" key="6">
    <source>
        <dbReference type="PROSITE" id="PS50135"/>
    </source>
</evidence>
<evidence type="ECO:0000256" key="1">
    <source>
        <dbReference type="ARBA" id="ARBA00022723"/>
    </source>
</evidence>
<keyword evidence="8" id="KW-1185">Reference proteome</keyword>
<protein>
    <submittedName>
        <fullName evidence="7">Next to BRCA1 gene 1 protein</fullName>
    </submittedName>
</protein>
<evidence type="ECO:0000313" key="8">
    <source>
        <dbReference type="Proteomes" id="UP000187455"/>
    </source>
</evidence>
<feature type="region of interest" description="Disordered" evidence="5">
    <location>
        <begin position="774"/>
        <end position="856"/>
    </location>
</feature>
<dbReference type="Gene3D" id="3.30.60.90">
    <property type="match status" value="3"/>
</dbReference>
<evidence type="ECO:0000313" key="7">
    <source>
        <dbReference type="EMBL" id="OLY85332.1"/>
    </source>
</evidence>
<feature type="compositionally biased region" description="Polar residues" evidence="5">
    <location>
        <begin position="444"/>
        <end position="464"/>
    </location>
</feature>
<gene>
    <name evidence="7" type="ORF">AYI68_g479</name>
</gene>
<evidence type="ECO:0000256" key="3">
    <source>
        <dbReference type="ARBA" id="ARBA00022833"/>
    </source>
</evidence>
<dbReference type="Pfam" id="PF00569">
    <property type="entry name" value="ZZ"/>
    <property type="match status" value="3"/>
</dbReference>
<comment type="caution">
    <text evidence="7">The sequence shown here is derived from an EMBL/GenBank/DDBJ whole genome shotgun (WGS) entry which is preliminary data.</text>
</comment>
<dbReference type="PROSITE" id="PS50135">
    <property type="entry name" value="ZF_ZZ_2"/>
    <property type="match status" value="1"/>
</dbReference>
<accession>A0A1R0H7Z9</accession>
<feature type="compositionally biased region" description="Basic residues" evidence="5">
    <location>
        <begin position="131"/>
        <end position="151"/>
    </location>
</feature>
<dbReference type="Gene3D" id="2.60.40.10">
    <property type="entry name" value="Immunoglobulins"/>
    <property type="match status" value="1"/>
</dbReference>
<dbReference type="STRING" id="133383.A0A1R0H7Z9"/>
<feature type="region of interest" description="Disordered" evidence="5">
    <location>
        <begin position="979"/>
        <end position="1022"/>
    </location>
</feature>
<feature type="domain" description="ZZ-type" evidence="6">
    <location>
        <begin position="159"/>
        <end position="211"/>
    </location>
</feature>
<dbReference type="PANTHER" id="PTHR20930:SF0">
    <property type="entry name" value="PROTEIN ILRUN"/>
    <property type="match status" value="1"/>
</dbReference>
<feature type="compositionally biased region" description="Basic and acidic residues" evidence="5">
    <location>
        <begin position="399"/>
        <end position="414"/>
    </location>
</feature>
<dbReference type="InterPro" id="IPR000433">
    <property type="entry name" value="Znf_ZZ"/>
</dbReference>
<dbReference type="EMBL" id="LSSL01000150">
    <property type="protein sequence ID" value="OLY85332.1"/>
    <property type="molecule type" value="Genomic_DNA"/>
</dbReference>
<feature type="region of interest" description="Disordered" evidence="5">
    <location>
        <begin position="395"/>
        <end position="469"/>
    </location>
</feature>
<feature type="compositionally biased region" description="Basic residues" evidence="5">
    <location>
        <begin position="353"/>
        <end position="372"/>
    </location>
</feature>
<reference evidence="7 8" key="1">
    <citation type="journal article" date="2016" name="Mol. Biol. Evol.">
        <title>Genome-Wide Survey of Gut Fungi (Harpellales) Reveals the First Horizontally Transferred Ubiquitin Gene from a Mosquito Host.</title>
        <authorList>
            <person name="Wang Y."/>
            <person name="White M.M."/>
            <person name="Kvist S."/>
            <person name="Moncalvo J.M."/>
        </authorList>
    </citation>
    <scope>NUCLEOTIDE SEQUENCE [LARGE SCALE GENOMIC DNA]</scope>
    <source>
        <strain evidence="7 8">ALG-7-W6</strain>
    </source>
</reference>
<keyword evidence="1" id="KW-0479">Metal-binding</keyword>
<keyword evidence="2 4" id="KW-0863">Zinc-finger</keyword>
<feature type="region of interest" description="Disordered" evidence="5">
    <location>
        <begin position="123"/>
        <end position="154"/>
    </location>
</feature>
<dbReference type="InterPro" id="IPR013783">
    <property type="entry name" value="Ig-like_fold"/>
</dbReference>
<dbReference type="OrthoDB" id="661148at2759"/>
<dbReference type="Proteomes" id="UP000187455">
    <property type="component" value="Unassembled WGS sequence"/>
</dbReference>
<keyword evidence="3" id="KW-0862">Zinc</keyword>
<proteinExistence type="predicted"/>
<evidence type="ECO:0000256" key="4">
    <source>
        <dbReference type="PROSITE-ProRule" id="PRU00228"/>
    </source>
</evidence>